<evidence type="ECO:0000256" key="1">
    <source>
        <dbReference type="ARBA" id="ARBA00010990"/>
    </source>
</evidence>
<reference evidence="5" key="1">
    <citation type="submission" date="2020-08" db="EMBL/GenBank/DDBJ databases">
        <title>Novel species isolated from subtropical streams in China.</title>
        <authorList>
            <person name="Lu H."/>
        </authorList>
    </citation>
    <scope>NUCLEOTIDE SEQUENCE</scope>
    <source>
        <strain evidence="5">CY7W</strain>
    </source>
</reference>
<evidence type="ECO:0000313" key="5">
    <source>
        <dbReference type="EMBL" id="MBC3935487.1"/>
    </source>
</evidence>
<protein>
    <submittedName>
        <fullName evidence="5">4'-phosphopantetheinyl transferase superfamily protein</fullName>
    </submittedName>
</protein>
<dbReference type="InterPro" id="IPR055066">
    <property type="entry name" value="AASDHPPT_N"/>
</dbReference>
<dbReference type="PANTHER" id="PTHR12215:SF10">
    <property type="entry name" value="L-AMINOADIPATE-SEMIALDEHYDE DEHYDROGENASE-PHOSPHOPANTETHEINYL TRANSFERASE"/>
    <property type="match status" value="1"/>
</dbReference>
<gene>
    <name evidence="5" type="ORF">H8K47_08950</name>
</gene>
<dbReference type="InterPro" id="IPR037143">
    <property type="entry name" value="4-PPantetheinyl_Trfase_dom_sf"/>
</dbReference>
<keyword evidence="2 5" id="KW-0808">Transferase</keyword>
<dbReference type="PANTHER" id="PTHR12215">
    <property type="entry name" value="PHOSPHOPANTETHEINE TRANSFERASE"/>
    <property type="match status" value="1"/>
</dbReference>
<evidence type="ECO:0000313" key="6">
    <source>
        <dbReference type="Proteomes" id="UP000612361"/>
    </source>
</evidence>
<dbReference type="Gene3D" id="3.90.470.20">
    <property type="entry name" value="4'-phosphopantetheinyl transferase domain"/>
    <property type="match status" value="2"/>
</dbReference>
<name>A0A923I2V6_9BURK</name>
<accession>A0A923I2V6</accession>
<dbReference type="InterPro" id="IPR008278">
    <property type="entry name" value="4-PPantetheinyl_Trfase_dom"/>
</dbReference>
<dbReference type="GO" id="GO:0005829">
    <property type="term" value="C:cytosol"/>
    <property type="evidence" value="ECO:0007669"/>
    <property type="project" value="TreeGrafter"/>
</dbReference>
<feature type="domain" description="4'-phosphopantetheinyl transferase" evidence="3">
    <location>
        <begin position="139"/>
        <end position="243"/>
    </location>
</feature>
<proteinExistence type="inferred from homology"/>
<sequence>MLKQRLSVWLNQIPAVMAWNKKPQQISIYLSQIATAEVAQHRNHLLSLLDQGETSRLHQYQHLGDQQRFLGGRALSKLLAAQLFQLPFTQIHQIHIVRDQLGKPSIQLNQTNYPLSLSHNEHQVLVALSRQALSQDCKLGVDIEAHGIIPDLENLCATVCTAAESQDILSHPDPATRFIAYWSLKEALLKALGMGYRLDPLQFSLSLKQDRPCLISAPEGVPLNGWQFHLHTCTSDQHTQQLAIAFHSTHRSQLQIQQLPAAALLEHYLNETR</sequence>
<comment type="similarity">
    <text evidence="1">Belongs to the P-Pant transferase superfamily. Gsp/Sfp/HetI/AcpT family.</text>
</comment>
<comment type="caution">
    <text evidence="5">The sequence shown here is derived from an EMBL/GenBank/DDBJ whole genome shotgun (WGS) entry which is preliminary data.</text>
</comment>
<dbReference type="InterPro" id="IPR050559">
    <property type="entry name" value="P-Pant_transferase_sf"/>
</dbReference>
<evidence type="ECO:0000256" key="2">
    <source>
        <dbReference type="ARBA" id="ARBA00022679"/>
    </source>
</evidence>
<dbReference type="Proteomes" id="UP000612361">
    <property type="component" value="Unassembled WGS sequence"/>
</dbReference>
<evidence type="ECO:0000259" key="4">
    <source>
        <dbReference type="Pfam" id="PF22624"/>
    </source>
</evidence>
<dbReference type="SUPFAM" id="SSF56214">
    <property type="entry name" value="4'-phosphopantetheinyl transferase"/>
    <property type="match status" value="2"/>
</dbReference>
<dbReference type="EMBL" id="JACOGG010000008">
    <property type="protein sequence ID" value="MBC3935487.1"/>
    <property type="molecule type" value="Genomic_DNA"/>
</dbReference>
<dbReference type="Pfam" id="PF22624">
    <property type="entry name" value="AASDHPPT_N"/>
    <property type="match status" value="1"/>
</dbReference>
<feature type="domain" description="4'-phosphopantetheinyl transferase N-terminal" evidence="4">
    <location>
        <begin position="43"/>
        <end position="127"/>
    </location>
</feature>
<dbReference type="GO" id="GO:0019878">
    <property type="term" value="P:lysine biosynthetic process via aminoadipic acid"/>
    <property type="evidence" value="ECO:0007669"/>
    <property type="project" value="TreeGrafter"/>
</dbReference>
<dbReference type="RefSeq" id="WP_186881070.1">
    <property type="nucleotide sequence ID" value="NZ_JACOGG010000008.1"/>
</dbReference>
<organism evidence="5 6">
    <name type="scientific">Undibacterium rugosum</name>
    <dbReference type="NCBI Taxonomy" id="2762291"/>
    <lineage>
        <taxon>Bacteria</taxon>
        <taxon>Pseudomonadati</taxon>
        <taxon>Pseudomonadota</taxon>
        <taxon>Betaproteobacteria</taxon>
        <taxon>Burkholderiales</taxon>
        <taxon>Oxalobacteraceae</taxon>
        <taxon>Undibacterium</taxon>
    </lineage>
</organism>
<dbReference type="Pfam" id="PF01648">
    <property type="entry name" value="ACPS"/>
    <property type="match status" value="1"/>
</dbReference>
<keyword evidence="6" id="KW-1185">Reference proteome</keyword>
<dbReference type="GO" id="GO:0000287">
    <property type="term" value="F:magnesium ion binding"/>
    <property type="evidence" value="ECO:0007669"/>
    <property type="project" value="InterPro"/>
</dbReference>
<dbReference type="GO" id="GO:0008897">
    <property type="term" value="F:holo-[acyl-carrier-protein] synthase activity"/>
    <property type="evidence" value="ECO:0007669"/>
    <property type="project" value="InterPro"/>
</dbReference>
<evidence type="ECO:0000259" key="3">
    <source>
        <dbReference type="Pfam" id="PF01648"/>
    </source>
</evidence>
<dbReference type="AlphaFoldDB" id="A0A923I2V6"/>